<accession>A0ABP9NS90</accession>
<feature type="compositionally biased region" description="Polar residues" evidence="1">
    <location>
        <begin position="55"/>
        <end position="66"/>
    </location>
</feature>
<feature type="compositionally biased region" description="Polar residues" evidence="1">
    <location>
        <begin position="22"/>
        <end position="34"/>
    </location>
</feature>
<dbReference type="EMBL" id="BAABJO010000020">
    <property type="protein sequence ID" value="GAA5129270.1"/>
    <property type="molecule type" value="Genomic_DNA"/>
</dbReference>
<feature type="region of interest" description="Disordered" evidence="1">
    <location>
        <begin position="1"/>
        <end position="36"/>
    </location>
</feature>
<gene>
    <name evidence="2" type="ORF">GCM10023320_49500</name>
</gene>
<feature type="region of interest" description="Disordered" evidence="1">
    <location>
        <begin position="55"/>
        <end position="82"/>
    </location>
</feature>
<reference evidence="3" key="1">
    <citation type="journal article" date="2019" name="Int. J. Syst. Evol. Microbiol.">
        <title>The Global Catalogue of Microorganisms (GCM) 10K type strain sequencing project: providing services to taxonomists for standard genome sequencing and annotation.</title>
        <authorList>
            <consortium name="The Broad Institute Genomics Platform"/>
            <consortium name="The Broad Institute Genome Sequencing Center for Infectious Disease"/>
            <person name="Wu L."/>
            <person name="Ma J."/>
        </authorList>
    </citation>
    <scope>NUCLEOTIDE SEQUENCE [LARGE SCALE GENOMIC DNA]</scope>
    <source>
        <strain evidence="3">JCM 18302</strain>
    </source>
</reference>
<evidence type="ECO:0000313" key="3">
    <source>
        <dbReference type="Proteomes" id="UP001500804"/>
    </source>
</evidence>
<organism evidence="2 3">
    <name type="scientific">Pseudonocardia adelaidensis</name>
    <dbReference type="NCBI Taxonomy" id="648754"/>
    <lineage>
        <taxon>Bacteria</taxon>
        <taxon>Bacillati</taxon>
        <taxon>Actinomycetota</taxon>
        <taxon>Actinomycetes</taxon>
        <taxon>Pseudonocardiales</taxon>
        <taxon>Pseudonocardiaceae</taxon>
        <taxon>Pseudonocardia</taxon>
    </lineage>
</organism>
<evidence type="ECO:0000313" key="2">
    <source>
        <dbReference type="EMBL" id="GAA5129270.1"/>
    </source>
</evidence>
<keyword evidence="3" id="KW-1185">Reference proteome</keyword>
<comment type="caution">
    <text evidence="2">The sequence shown here is derived from an EMBL/GenBank/DDBJ whole genome shotgun (WGS) entry which is preliminary data.</text>
</comment>
<dbReference type="Proteomes" id="UP001500804">
    <property type="component" value="Unassembled WGS sequence"/>
</dbReference>
<protein>
    <submittedName>
        <fullName evidence="2">Uncharacterized protein</fullName>
    </submittedName>
</protein>
<proteinExistence type="predicted"/>
<sequence length="82" mass="8945">MVDHIDQKPHQMLGGQPIPHVWSQQEAPFTTTGDEPQPQYMILLHLIATPSPTSLCATGSRGNNAARSYDKLDPSMAMRSSG</sequence>
<evidence type="ECO:0000256" key="1">
    <source>
        <dbReference type="SAM" id="MobiDB-lite"/>
    </source>
</evidence>
<dbReference type="RefSeq" id="WP_345607701.1">
    <property type="nucleotide sequence ID" value="NZ_BAABJO010000020.1"/>
</dbReference>
<name>A0ABP9NS90_9PSEU</name>